<dbReference type="InterPro" id="IPR027385">
    <property type="entry name" value="Beta-barrel_OMP"/>
</dbReference>
<evidence type="ECO:0000313" key="5">
    <source>
        <dbReference type="Proteomes" id="UP000254258"/>
    </source>
</evidence>
<dbReference type="InterPro" id="IPR011250">
    <property type="entry name" value="OMP/PagP_B-barrel"/>
</dbReference>
<keyword evidence="5" id="KW-1185">Reference proteome</keyword>
<organism evidence="4 5">
    <name type="scientific">Dyella monticola</name>
    <dbReference type="NCBI Taxonomy" id="1927958"/>
    <lineage>
        <taxon>Bacteria</taxon>
        <taxon>Pseudomonadati</taxon>
        <taxon>Pseudomonadota</taxon>
        <taxon>Gammaproteobacteria</taxon>
        <taxon>Lysobacterales</taxon>
        <taxon>Rhodanobacteraceae</taxon>
        <taxon>Dyella</taxon>
    </lineage>
</organism>
<evidence type="ECO:0000313" key="4">
    <source>
        <dbReference type="EMBL" id="RDS84602.1"/>
    </source>
</evidence>
<evidence type="ECO:0000256" key="1">
    <source>
        <dbReference type="ARBA" id="ARBA00022729"/>
    </source>
</evidence>
<evidence type="ECO:0000256" key="2">
    <source>
        <dbReference type="SAM" id="MobiDB-lite"/>
    </source>
</evidence>
<feature type="region of interest" description="Disordered" evidence="2">
    <location>
        <begin position="53"/>
        <end position="75"/>
    </location>
</feature>
<protein>
    <recommendedName>
        <fullName evidence="3">Outer membrane protein beta-barrel domain-containing protein</fullName>
    </recommendedName>
</protein>
<evidence type="ECO:0000259" key="3">
    <source>
        <dbReference type="Pfam" id="PF13505"/>
    </source>
</evidence>
<dbReference type="AlphaFoldDB" id="A0A370X8H5"/>
<dbReference type="EMBL" id="QRBE01000001">
    <property type="protein sequence ID" value="RDS84602.1"/>
    <property type="molecule type" value="Genomic_DNA"/>
</dbReference>
<dbReference type="SUPFAM" id="SSF56925">
    <property type="entry name" value="OMPA-like"/>
    <property type="match status" value="1"/>
</dbReference>
<dbReference type="Gene3D" id="2.40.160.20">
    <property type="match status" value="1"/>
</dbReference>
<accession>A0A370X8H5</accession>
<comment type="caution">
    <text evidence="4">The sequence shown here is derived from an EMBL/GenBank/DDBJ whole genome shotgun (WGS) entry which is preliminary data.</text>
</comment>
<keyword evidence="1" id="KW-0732">Signal</keyword>
<proteinExistence type="predicted"/>
<dbReference type="Pfam" id="PF13505">
    <property type="entry name" value="OMP_b-brl"/>
    <property type="match status" value="1"/>
</dbReference>
<feature type="domain" description="Outer membrane protein beta-barrel" evidence="3">
    <location>
        <begin position="89"/>
        <end position="280"/>
    </location>
</feature>
<reference evidence="4 5" key="1">
    <citation type="submission" date="2018-07" db="EMBL/GenBank/DDBJ databases">
        <title>Dyella monticola sp. nov. and Dyella psychrodurans sp. nov. isolated from monsoon evergreen broad-leaved forest soil of Dinghu Mountain, China.</title>
        <authorList>
            <person name="Gao Z."/>
            <person name="Qiu L."/>
        </authorList>
    </citation>
    <scope>NUCLEOTIDE SEQUENCE [LARGE SCALE GENOMIC DNA]</scope>
    <source>
        <strain evidence="4 5">4G-K06</strain>
    </source>
</reference>
<gene>
    <name evidence="4" type="ORF">DWU98_01130</name>
</gene>
<sequence>MTAPLGSESQSIAIGSRHGKLPRAALAPLPAIFTMAAPVACTVAGCKSLHNQDRASEGGDAGQVTGASHRQQKLASRASMDKRISMIAVAFALAAVSSSAMAVDGNFFVNGEVAGSNANISNLQNTTSTAGAVRLGYLWNGGPMTWGVEAGYVDLGKVTGSYNDYTYTYGYSPSLHASVTNRGSMLGGNFKAHFGQSDWFVSSRLGWYHSNVHATVNDAYGTTSSSASGDGVYAGIGLGYDFTQHAGIAFNYDSYQTHADGIYSRRFNTGMYGATFEYRF</sequence>
<dbReference type="Proteomes" id="UP000254258">
    <property type="component" value="Unassembled WGS sequence"/>
</dbReference>
<name>A0A370X8H5_9GAMM</name>